<sequence>MQNVVEDVRPFCDWLRFGKRRKVGISGDPDPIEGAGDGLRDRKFAAFPGNLFGEPTRARPCATSLAPNQKSKSDFFPKSTNNSSRPTFSRSTSGFEPSKQEKREKQLVEGKWWNRNSDCPPTLTARFHLVESSGLDRKQPSNEGDFLGPHAAFRLFVREGGALGNGPAIFLRDPPDWRKLAQRNRSTGRSEELPRNVGFSRDAVKRIAAGRGELKSLSLPRGFPPELAVKEHDEDTVRVFREDAPRLEAFSIALAPAAAGERNTGPAIALVAPVAKNKHRRTAINAAQTGGLACGASAMGNGVNEQKERGHGRCMEAGTLSRLVGKVQTAARKDKWRLPGLRSLHAVSSCRETKLN</sequence>
<evidence type="ECO:0000256" key="1">
    <source>
        <dbReference type="SAM" id="MobiDB-lite"/>
    </source>
</evidence>
<dbReference type="Proteomes" id="UP000053105">
    <property type="component" value="Unassembled WGS sequence"/>
</dbReference>
<dbReference type="AlphaFoldDB" id="A0A0M8ZT62"/>
<evidence type="ECO:0000313" key="3">
    <source>
        <dbReference type="Proteomes" id="UP000053105"/>
    </source>
</evidence>
<dbReference type="EMBL" id="KQ435899">
    <property type="protein sequence ID" value="KOX69123.1"/>
    <property type="molecule type" value="Genomic_DNA"/>
</dbReference>
<gene>
    <name evidence="2" type="ORF">WN51_06181</name>
</gene>
<name>A0A0M8ZT62_9HYME</name>
<reference evidence="2 3" key="1">
    <citation type="submission" date="2015-07" db="EMBL/GenBank/DDBJ databases">
        <title>The genome of Melipona quadrifasciata.</title>
        <authorList>
            <person name="Pan H."/>
            <person name="Kapheim K."/>
        </authorList>
    </citation>
    <scope>NUCLEOTIDE SEQUENCE [LARGE SCALE GENOMIC DNA]</scope>
    <source>
        <strain evidence="2">0111107301</strain>
        <tissue evidence="2">Whole body</tissue>
    </source>
</reference>
<dbReference type="OrthoDB" id="7608062at2759"/>
<organism evidence="2 3">
    <name type="scientific">Melipona quadrifasciata</name>
    <dbReference type="NCBI Taxonomy" id="166423"/>
    <lineage>
        <taxon>Eukaryota</taxon>
        <taxon>Metazoa</taxon>
        <taxon>Ecdysozoa</taxon>
        <taxon>Arthropoda</taxon>
        <taxon>Hexapoda</taxon>
        <taxon>Insecta</taxon>
        <taxon>Pterygota</taxon>
        <taxon>Neoptera</taxon>
        <taxon>Endopterygota</taxon>
        <taxon>Hymenoptera</taxon>
        <taxon>Apocrita</taxon>
        <taxon>Aculeata</taxon>
        <taxon>Apoidea</taxon>
        <taxon>Anthophila</taxon>
        <taxon>Apidae</taxon>
        <taxon>Melipona</taxon>
    </lineage>
</organism>
<keyword evidence="3" id="KW-1185">Reference proteome</keyword>
<protein>
    <submittedName>
        <fullName evidence="2">Uncharacterized protein</fullName>
    </submittedName>
</protein>
<accession>A0A0M8ZT62</accession>
<evidence type="ECO:0000313" key="2">
    <source>
        <dbReference type="EMBL" id="KOX69123.1"/>
    </source>
</evidence>
<feature type="compositionally biased region" description="Polar residues" evidence="1">
    <location>
        <begin position="78"/>
        <end position="95"/>
    </location>
</feature>
<feature type="region of interest" description="Disordered" evidence="1">
    <location>
        <begin position="50"/>
        <end position="103"/>
    </location>
</feature>
<proteinExistence type="predicted"/>